<evidence type="ECO:0000256" key="5">
    <source>
        <dbReference type="SAM" id="Phobius"/>
    </source>
</evidence>
<evidence type="ECO:0000259" key="6">
    <source>
        <dbReference type="Pfam" id="PF06813"/>
    </source>
</evidence>
<evidence type="ECO:0000256" key="1">
    <source>
        <dbReference type="ARBA" id="ARBA00004141"/>
    </source>
</evidence>
<protein>
    <recommendedName>
        <fullName evidence="6">Nodulin-like domain-containing protein</fullName>
    </recommendedName>
</protein>
<dbReference type="PANTHER" id="PTHR21576:SF11">
    <property type="entry name" value="MAJOR FACILITATOR SUPERFAMILY PROTEIN"/>
    <property type="match status" value="1"/>
</dbReference>
<dbReference type="EMBL" id="JBEDUW010000003">
    <property type="protein sequence ID" value="KAK9940931.1"/>
    <property type="molecule type" value="Genomic_DNA"/>
</dbReference>
<evidence type="ECO:0000256" key="4">
    <source>
        <dbReference type="ARBA" id="ARBA00023136"/>
    </source>
</evidence>
<reference evidence="7 8" key="1">
    <citation type="journal article" date="2023" name="G3 (Bethesda)">
        <title>A chromosome-length genome assembly and annotation of blackberry (Rubus argutus, cv. 'Hillquist').</title>
        <authorList>
            <person name="Bruna T."/>
            <person name="Aryal R."/>
            <person name="Dudchenko O."/>
            <person name="Sargent D.J."/>
            <person name="Mead D."/>
            <person name="Buti M."/>
            <person name="Cavallini A."/>
            <person name="Hytonen T."/>
            <person name="Andres J."/>
            <person name="Pham M."/>
            <person name="Weisz D."/>
            <person name="Mascagni F."/>
            <person name="Usai G."/>
            <person name="Natali L."/>
            <person name="Bassil N."/>
            <person name="Fernandez G.E."/>
            <person name="Lomsadze A."/>
            <person name="Armour M."/>
            <person name="Olukolu B."/>
            <person name="Poorten T."/>
            <person name="Britton C."/>
            <person name="Davik J."/>
            <person name="Ashrafi H."/>
            <person name="Aiden E.L."/>
            <person name="Borodovsky M."/>
            <person name="Worthington M."/>
        </authorList>
    </citation>
    <scope>NUCLEOTIDE SEQUENCE [LARGE SCALE GENOMIC DNA]</scope>
    <source>
        <strain evidence="7">PI 553951</strain>
    </source>
</reference>
<keyword evidence="2 5" id="KW-0812">Transmembrane</keyword>
<dbReference type="GO" id="GO:0016020">
    <property type="term" value="C:membrane"/>
    <property type="evidence" value="ECO:0007669"/>
    <property type="project" value="UniProtKB-SubCell"/>
</dbReference>
<evidence type="ECO:0000256" key="2">
    <source>
        <dbReference type="ARBA" id="ARBA00022692"/>
    </source>
</evidence>
<name>A0AAW1XXF8_RUBAR</name>
<dbReference type="AlphaFoldDB" id="A0AAW1XXF8"/>
<evidence type="ECO:0000313" key="8">
    <source>
        <dbReference type="Proteomes" id="UP001457282"/>
    </source>
</evidence>
<dbReference type="InterPro" id="IPR010658">
    <property type="entry name" value="Nodulin-like"/>
</dbReference>
<evidence type="ECO:0000256" key="3">
    <source>
        <dbReference type="ARBA" id="ARBA00022989"/>
    </source>
</evidence>
<dbReference type="InterPro" id="IPR036259">
    <property type="entry name" value="MFS_trans_sf"/>
</dbReference>
<feature type="domain" description="Nodulin-like" evidence="6">
    <location>
        <begin position="14"/>
        <end position="102"/>
    </location>
</feature>
<gene>
    <name evidence="7" type="ORF">M0R45_017564</name>
</gene>
<proteinExistence type="predicted"/>
<keyword evidence="4 5" id="KW-0472">Membrane</keyword>
<keyword evidence="3 5" id="KW-1133">Transmembrane helix</keyword>
<dbReference type="PANTHER" id="PTHR21576">
    <property type="entry name" value="UNCHARACTERIZED NODULIN-LIKE PROTEIN"/>
    <property type="match status" value="1"/>
</dbReference>
<dbReference type="Proteomes" id="UP001457282">
    <property type="component" value="Unassembled WGS sequence"/>
</dbReference>
<dbReference type="Pfam" id="PF06813">
    <property type="entry name" value="Nodulin-like"/>
    <property type="match status" value="1"/>
</dbReference>
<organism evidence="7 8">
    <name type="scientific">Rubus argutus</name>
    <name type="common">Southern blackberry</name>
    <dbReference type="NCBI Taxonomy" id="59490"/>
    <lineage>
        <taxon>Eukaryota</taxon>
        <taxon>Viridiplantae</taxon>
        <taxon>Streptophyta</taxon>
        <taxon>Embryophyta</taxon>
        <taxon>Tracheophyta</taxon>
        <taxon>Spermatophyta</taxon>
        <taxon>Magnoliopsida</taxon>
        <taxon>eudicotyledons</taxon>
        <taxon>Gunneridae</taxon>
        <taxon>Pentapetalae</taxon>
        <taxon>rosids</taxon>
        <taxon>fabids</taxon>
        <taxon>Rosales</taxon>
        <taxon>Rosaceae</taxon>
        <taxon>Rosoideae</taxon>
        <taxon>Rosoideae incertae sedis</taxon>
        <taxon>Rubus</taxon>
    </lineage>
</organism>
<accession>A0AAW1XXF8</accession>
<evidence type="ECO:0000313" key="7">
    <source>
        <dbReference type="EMBL" id="KAK9940931.1"/>
    </source>
</evidence>
<sequence>MPSSSKALQWFKPFLMIGSFLGLIGYGMQFLFVTNQIPSPAYWQLFLLTVVAGNSICWINTVCYVVSIRHFPFHQQVAVGITTSFQGLSAKIYTDIVNAAFHLHLIEDPGPIFF</sequence>
<keyword evidence="8" id="KW-1185">Reference proteome</keyword>
<dbReference type="SUPFAM" id="SSF103473">
    <property type="entry name" value="MFS general substrate transporter"/>
    <property type="match status" value="1"/>
</dbReference>
<feature type="transmembrane region" description="Helical" evidence="5">
    <location>
        <begin position="45"/>
        <end position="66"/>
    </location>
</feature>
<comment type="caution">
    <text evidence="7">The sequence shown here is derived from an EMBL/GenBank/DDBJ whole genome shotgun (WGS) entry which is preliminary data.</text>
</comment>
<feature type="transmembrane region" description="Helical" evidence="5">
    <location>
        <begin position="12"/>
        <end position="33"/>
    </location>
</feature>
<comment type="subcellular location">
    <subcellularLocation>
        <location evidence="1">Membrane</location>
        <topology evidence="1">Multi-pass membrane protein</topology>
    </subcellularLocation>
</comment>